<reference evidence="1" key="1">
    <citation type="journal article" date="2021" name="Open Biol.">
        <title>Shared evolutionary footprints suggest mitochondrial oxidative damage underlies multiple complex I losses in fungi.</title>
        <authorList>
            <person name="Schikora-Tamarit M.A."/>
            <person name="Marcet-Houben M."/>
            <person name="Nosek J."/>
            <person name="Gabaldon T."/>
        </authorList>
    </citation>
    <scope>NUCLEOTIDE SEQUENCE</scope>
    <source>
        <strain evidence="1">CBS6075</strain>
    </source>
</reference>
<proteinExistence type="predicted"/>
<comment type="caution">
    <text evidence="1">The sequence shown here is derived from an EMBL/GenBank/DDBJ whole genome shotgun (WGS) entry which is preliminary data.</text>
</comment>
<dbReference type="AlphaFoldDB" id="A0A9P8NYA1"/>
<name>A0A9P8NYA1_9ASCO</name>
<dbReference type="Proteomes" id="UP000769157">
    <property type="component" value="Unassembled WGS sequence"/>
</dbReference>
<protein>
    <submittedName>
        <fullName evidence="1">Uncharacterized protein</fullName>
    </submittedName>
</protein>
<evidence type="ECO:0000313" key="2">
    <source>
        <dbReference type="Proteomes" id="UP000769157"/>
    </source>
</evidence>
<organism evidence="1 2">
    <name type="scientific">Ogataea philodendri</name>
    <dbReference type="NCBI Taxonomy" id="1378263"/>
    <lineage>
        <taxon>Eukaryota</taxon>
        <taxon>Fungi</taxon>
        <taxon>Dikarya</taxon>
        <taxon>Ascomycota</taxon>
        <taxon>Saccharomycotina</taxon>
        <taxon>Pichiomycetes</taxon>
        <taxon>Pichiales</taxon>
        <taxon>Pichiaceae</taxon>
        <taxon>Ogataea</taxon>
    </lineage>
</organism>
<accession>A0A9P8NYA1</accession>
<keyword evidence="2" id="KW-1185">Reference proteome</keyword>
<gene>
    <name evidence="1" type="ORF">OGAPHI_006829</name>
</gene>
<evidence type="ECO:0000313" key="1">
    <source>
        <dbReference type="EMBL" id="KAH3661422.1"/>
    </source>
</evidence>
<reference evidence="1" key="2">
    <citation type="submission" date="2021-01" db="EMBL/GenBank/DDBJ databases">
        <authorList>
            <person name="Schikora-Tamarit M.A."/>
        </authorList>
    </citation>
    <scope>NUCLEOTIDE SEQUENCE</scope>
    <source>
        <strain evidence="1">CBS6075</strain>
    </source>
</reference>
<dbReference type="RefSeq" id="XP_046058546.1">
    <property type="nucleotide sequence ID" value="XM_046208157.1"/>
</dbReference>
<dbReference type="EMBL" id="JAEUBE010000487">
    <property type="protein sequence ID" value="KAH3661422.1"/>
    <property type="molecule type" value="Genomic_DNA"/>
</dbReference>
<sequence length="151" mass="16825">MLSEVLWKIVIFGPFLGAKVGVETFDEVLHLVKTRDQHAGGRRDVAFVFELPELHHESLVHDSGNVVVGASLGERLQVGVCAAQEMVSGVDRRQRRGVVLDEPFWVVRQRVDDQQTVEQSFADFRLVVYGRVAGFLDAIQTQRLGSLDGDP</sequence>
<dbReference type="GeneID" id="70238793"/>